<keyword evidence="10 16" id="KW-0812">Transmembrane</keyword>
<protein>
    <recommendedName>
        <fullName evidence="6">Succinate dehydrogenase hydrophobic membrane anchor subunit</fullName>
    </recommendedName>
</protein>
<dbReference type="InterPro" id="IPR014312">
    <property type="entry name" value="Succ_DH_anchor"/>
</dbReference>
<evidence type="ECO:0000256" key="11">
    <source>
        <dbReference type="ARBA" id="ARBA00022723"/>
    </source>
</evidence>
<dbReference type="SUPFAM" id="SSF81343">
    <property type="entry name" value="Fumarate reductase respiratory complex transmembrane subunits"/>
    <property type="match status" value="1"/>
</dbReference>
<feature type="transmembrane region" description="Helical" evidence="16">
    <location>
        <begin position="100"/>
        <end position="122"/>
    </location>
</feature>
<evidence type="ECO:0000256" key="14">
    <source>
        <dbReference type="ARBA" id="ARBA00023004"/>
    </source>
</evidence>
<dbReference type="AlphaFoldDB" id="A0A7X0DFU7"/>
<accession>A0A7X0DFU7</accession>
<evidence type="ECO:0000256" key="12">
    <source>
        <dbReference type="ARBA" id="ARBA00022982"/>
    </source>
</evidence>
<comment type="cofactor">
    <cofactor evidence="1">
        <name>heme</name>
        <dbReference type="ChEBI" id="CHEBI:30413"/>
    </cofactor>
</comment>
<name>A0A7X0DFU7_9HYPH</name>
<evidence type="ECO:0000256" key="2">
    <source>
        <dbReference type="ARBA" id="ARBA00004050"/>
    </source>
</evidence>
<dbReference type="Proteomes" id="UP000535501">
    <property type="component" value="Unassembled WGS sequence"/>
</dbReference>
<evidence type="ECO:0000256" key="8">
    <source>
        <dbReference type="ARBA" id="ARBA00022532"/>
    </source>
</evidence>
<keyword evidence="12" id="KW-0249">Electron transport</keyword>
<dbReference type="Gene3D" id="1.20.1300.10">
    <property type="entry name" value="Fumarate reductase/succinate dehydrogenase, transmembrane subunit"/>
    <property type="match status" value="1"/>
</dbReference>
<evidence type="ECO:0000256" key="13">
    <source>
        <dbReference type="ARBA" id="ARBA00022989"/>
    </source>
</evidence>
<organism evidence="17 18">
    <name type="scientific">Pseudorhizobium flavum</name>
    <dbReference type="NCBI Taxonomy" id="1335061"/>
    <lineage>
        <taxon>Bacteria</taxon>
        <taxon>Pseudomonadati</taxon>
        <taxon>Pseudomonadota</taxon>
        <taxon>Alphaproteobacteria</taxon>
        <taxon>Hyphomicrobiales</taxon>
        <taxon>Rhizobiaceae</taxon>
        <taxon>Rhizobium/Agrobacterium group</taxon>
        <taxon>Pseudorhizobium</taxon>
    </lineage>
</organism>
<proteinExistence type="predicted"/>
<dbReference type="UniPathway" id="UPA00223"/>
<evidence type="ECO:0000256" key="10">
    <source>
        <dbReference type="ARBA" id="ARBA00022692"/>
    </source>
</evidence>
<keyword evidence="13 16" id="KW-1133">Transmembrane helix</keyword>
<evidence type="ECO:0000313" key="18">
    <source>
        <dbReference type="Proteomes" id="UP000535501"/>
    </source>
</evidence>
<evidence type="ECO:0000256" key="3">
    <source>
        <dbReference type="ARBA" id="ARBA00004141"/>
    </source>
</evidence>
<dbReference type="InterPro" id="IPR034804">
    <property type="entry name" value="SQR/QFR_C/D"/>
</dbReference>
<keyword evidence="8" id="KW-0816">Tricarboxylic acid cycle</keyword>
<gene>
    <name evidence="17" type="ORF">HNQ75_004485</name>
</gene>
<comment type="subcellular location">
    <subcellularLocation>
        <location evidence="3">Membrane</location>
        <topology evidence="3">Multi-pass membrane protein</topology>
    </subcellularLocation>
</comment>
<evidence type="ECO:0000313" key="17">
    <source>
        <dbReference type="EMBL" id="MBB6182496.1"/>
    </source>
</evidence>
<evidence type="ECO:0000256" key="9">
    <source>
        <dbReference type="ARBA" id="ARBA00022617"/>
    </source>
</evidence>
<evidence type="ECO:0000256" key="4">
    <source>
        <dbReference type="ARBA" id="ARBA00005163"/>
    </source>
</evidence>
<keyword evidence="9" id="KW-0349">Heme</keyword>
<dbReference type="GO" id="GO:0006099">
    <property type="term" value="P:tricarboxylic acid cycle"/>
    <property type="evidence" value="ECO:0007669"/>
    <property type="project" value="UniProtKB-UniPathway"/>
</dbReference>
<evidence type="ECO:0000256" key="15">
    <source>
        <dbReference type="ARBA" id="ARBA00023136"/>
    </source>
</evidence>
<dbReference type="GO" id="GO:0016020">
    <property type="term" value="C:membrane"/>
    <property type="evidence" value="ECO:0007669"/>
    <property type="project" value="UniProtKB-SubCell"/>
</dbReference>
<keyword evidence="11" id="KW-0479">Metal-binding</keyword>
<feature type="transmembrane region" description="Helical" evidence="16">
    <location>
        <begin position="31"/>
        <end position="51"/>
    </location>
</feature>
<dbReference type="RefSeq" id="WP_077547587.1">
    <property type="nucleotide sequence ID" value="NZ_JACHEJ010000035.1"/>
</dbReference>
<feature type="transmembrane region" description="Helical" evidence="16">
    <location>
        <begin position="58"/>
        <end position="80"/>
    </location>
</feature>
<comment type="subunit">
    <text evidence="5">Part of an enzyme complex containing four subunits: a flavoprotein, an iron-sulfur protein, plus two membrane-anchoring proteins, SdhC and SdhD.</text>
</comment>
<sequence length="128" mass="13587">MRKVPTPTPLNHALALGSSRKGAGEWWAERLSAIALIPLTIWFAASVIALTGSDHAAFVAWLKTPFATICMILLLIALFHHTALGLQVIIEDYVHSGAKFAAIIATRLGCFALAVAGIVATLRIPFAG</sequence>
<keyword evidence="14" id="KW-0408">Iron</keyword>
<keyword evidence="15 16" id="KW-0472">Membrane</keyword>
<dbReference type="GO" id="GO:0046872">
    <property type="term" value="F:metal ion binding"/>
    <property type="evidence" value="ECO:0007669"/>
    <property type="project" value="UniProtKB-KW"/>
</dbReference>
<comment type="caution">
    <text evidence="17">The sequence shown here is derived from an EMBL/GenBank/DDBJ whole genome shotgun (WGS) entry which is preliminary data.</text>
</comment>
<reference evidence="17 18" key="1">
    <citation type="submission" date="2020-08" db="EMBL/GenBank/DDBJ databases">
        <title>Genomic Encyclopedia of Type Strains, Phase IV (KMG-IV): sequencing the most valuable type-strain genomes for metagenomic binning, comparative biology and taxonomic classification.</title>
        <authorList>
            <person name="Goeker M."/>
        </authorList>
    </citation>
    <scope>NUCLEOTIDE SEQUENCE [LARGE SCALE GENOMIC DNA]</scope>
    <source>
        <strain evidence="17 18">DSM 102134</strain>
    </source>
</reference>
<evidence type="ECO:0000256" key="1">
    <source>
        <dbReference type="ARBA" id="ARBA00001971"/>
    </source>
</evidence>
<dbReference type="CDD" id="cd03495">
    <property type="entry name" value="SQR_TypeC_SdhD_like"/>
    <property type="match status" value="1"/>
</dbReference>
<evidence type="ECO:0000256" key="6">
    <source>
        <dbReference type="ARBA" id="ARBA00019425"/>
    </source>
</evidence>
<dbReference type="EMBL" id="JACHEJ010000035">
    <property type="protein sequence ID" value="MBB6182496.1"/>
    <property type="molecule type" value="Genomic_DNA"/>
</dbReference>
<comment type="pathway">
    <text evidence="4">Carbohydrate metabolism; tricarboxylic acid cycle.</text>
</comment>
<keyword evidence="7" id="KW-0813">Transport</keyword>
<keyword evidence="18" id="KW-1185">Reference proteome</keyword>
<dbReference type="GO" id="GO:0020037">
    <property type="term" value="F:heme binding"/>
    <property type="evidence" value="ECO:0007669"/>
    <property type="project" value="InterPro"/>
</dbReference>
<dbReference type="NCBIfam" id="TIGR02968">
    <property type="entry name" value="succ_dehyd_anc"/>
    <property type="match status" value="1"/>
</dbReference>
<comment type="function">
    <text evidence="2">Membrane-anchoring subunit of succinate dehydrogenase (SDH).</text>
</comment>
<evidence type="ECO:0000256" key="7">
    <source>
        <dbReference type="ARBA" id="ARBA00022448"/>
    </source>
</evidence>
<evidence type="ECO:0000256" key="16">
    <source>
        <dbReference type="SAM" id="Phobius"/>
    </source>
</evidence>
<dbReference type="InterPro" id="IPR000701">
    <property type="entry name" value="SuccDH_FuR_B_TM-su"/>
</dbReference>
<evidence type="ECO:0000256" key="5">
    <source>
        <dbReference type="ARBA" id="ARBA00011558"/>
    </source>
</evidence>
<dbReference type="Pfam" id="PF01127">
    <property type="entry name" value="Sdh_cyt"/>
    <property type="match status" value="1"/>
</dbReference>